<dbReference type="InterPro" id="IPR004358">
    <property type="entry name" value="Sig_transdc_His_kin-like_C"/>
</dbReference>
<gene>
    <name evidence="16" type="ORF">JCM7686_3369</name>
</gene>
<evidence type="ECO:0000259" key="14">
    <source>
        <dbReference type="PROSITE" id="PS50109"/>
    </source>
</evidence>
<dbReference type="SUPFAM" id="SSF55874">
    <property type="entry name" value="ATPase domain of HSP90 chaperone/DNA topoisomerase II/histidine kinase"/>
    <property type="match status" value="1"/>
</dbReference>
<dbReference type="PATRIC" id="fig|1367847.3.peg.3401"/>
<evidence type="ECO:0000256" key="2">
    <source>
        <dbReference type="ARBA" id="ARBA00004141"/>
    </source>
</evidence>
<keyword evidence="4" id="KW-0597">Phosphoprotein</keyword>
<keyword evidence="9" id="KW-0067">ATP-binding</keyword>
<dbReference type="Pfam" id="PF00512">
    <property type="entry name" value="HisKA"/>
    <property type="match status" value="1"/>
</dbReference>
<keyword evidence="10 13" id="KW-1133">Transmembrane helix</keyword>
<comment type="catalytic activity">
    <reaction evidence="1">
        <text>ATP + protein L-histidine = ADP + protein N-phospho-L-histidine.</text>
        <dbReference type="EC" id="2.7.13.3"/>
    </reaction>
</comment>
<dbReference type="SMART" id="SM00387">
    <property type="entry name" value="HATPase_c"/>
    <property type="match status" value="1"/>
</dbReference>
<evidence type="ECO:0000256" key="1">
    <source>
        <dbReference type="ARBA" id="ARBA00000085"/>
    </source>
</evidence>
<dbReference type="Pfam" id="PF08521">
    <property type="entry name" value="2CSK_N"/>
    <property type="match status" value="1"/>
</dbReference>
<keyword evidence="5 16" id="KW-0808">Transferase</keyword>
<organism evidence="16 17">
    <name type="scientific">Paracoccus aminophilus JCM 7686</name>
    <dbReference type="NCBI Taxonomy" id="1367847"/>
    <lineage>
        <taxon>Bacteria</taxon>
        <taxon>Pseudomonadati</taxon>
        <taxon>Pseudomonadota</taxon>
        <taxon>Alphaproteobacteria</taxon>
        <taxon>Rhodobacterales</taxon>
        <taxon>Paracoccaceae</taxon>
        <taxon>Paracoccus</taxon>
    </lineage>
</organism>
<evidence type="ECO:0000256" key="9">
    <source>
        <dbReference type="ARBA" id="ARBA00022840"/>
    </source>
</evidence>
<dbReference type="STRING" id="1367847.JCM7686_3369"/>
<dbReference type="InterPro" id="IPR003661">
    <property type="entry name" value="HisK_dim/P_dom"/>
</dbReference>
<keyword evidence="11" id="KW-0902">Two-component regulatory system</keyword>
<dbReference type="PANTHER" id="PTHR45436">
    <property type="entry name" value="SENSOR HISTIDINE KINASE YKOH"/>
    <property type="match status" value="1"/>
</dbReference>
<keyword evidence="17" id="KW-1185">Reference proteome</keyword>
<dbReference type="EC" id="2.7.13.3" evidence="3"/>
<dbReference type="GO" id="GO:0000155">
    <property type="term" value="F:phosphorelay sensor kinase activity"/>
    <property type="evidence" value="ECO:0007669"/>
    <property type="project" value="InterPro"/>
</dbReference>
<protein>
    <recommendedName>
        <fullName evidence="3">histidine kinase</fullName>
        <ecNumber evidence="3">2.7.13.3</ecNumber>
    </recommendedName>
</protein>
<dbReference type="HOGENOM" id="CLU_000445_89_37_5"/>
<evidence type="ECO:0000256" key="11">
    <source>
        <dbReference type="ARBA" id="ARBA00023012"/>
    </source>
</evidence>
<dbReference type="Proteomes" id="UP000015480">
    <property type="component" value="Chromosome"/>
</dbReference>
<dbReference type="KEGG" id="pami:JCM7686_3369"/>
<evidence type="ECO:0000313" key="16">
    <source>
        <dbReference type="EMBL" id="AGT10404.1"/>
    </source>
</evidence>
<dbReference type="GO" id="GO:0005524">
    <property type="term" value="F:ATP binding"/>
    <property type="evidence" value="ECO:0007669"/>
    <property type="project" value="UniProtKB-KW"/>
</dbReference>
<dbReference type="InterPro" id="IPR003594">
    <property type="entry name" value="HATPase_dom"/>
</dbReference>
<evidence type="ECO:0000259" key="15">
    <source>
        <dbReference type="PROSITE" id="PS50885"/>
    </source>
</evidence>
<evidence type="ECO:0000256" key="12">
    <source>
        <dbReference type="ARBA" id="ARBA00023136"/>
    </source>
</evidence>
<evidence type="ECO:0000256" key="4">
    <source>
        <dbReference type="ARBA" id="ARBA00022553"/>
    </source>
</evidence>
<dbReference type="SUPFAM" id="SSF47384">
    <property type="entry name" value="Homodimeric domain of signal transducing histidine kinase"/>
    <property type="match status" value="1"/>
</dbReference>
<dbReference type="InterPro" id="IPR050428">
    <property type="entry name" value="TCS_sensor_his_kinase"/>
</dbReference>
<dbReference type="InterPro" id="IPR005467">
    <property type="entry name" value="His_kinase_dom"/>
</dbReference>
<feature type="transmembrane region" description="Helical" evidence="13">
    <location>
        <begin position="166"/>
        <end position="189"/>
    </location>
</feature>
<dbReference type="PANTHER" id="PTHR45436:SF14">
    <property type="entry name" value="SENSOR PROTEIN QSEC"/>
    <property type="match status" value="1"/>
</dbReference>
<dbReference type="Gene3D" id="1.10.287.130">
    <property type="match status" value="1"/>
</dbReference>
<keyword evidence="6 13" id="KW-0812">Transmembrane</keyword>
<dbReference type="PROSITE" id="PS50109">
    <property type="entry name" value="HIS_KIN"/>
    <property type="match status" value="1"/>
</dbReference>
<evidence type="ECO:0000256" key="5">
    <source>
        <dbReference type="ARBA" id="ARBA00022679"/>
    </source>
</evidence>
<dbReference type="InterPro" id="IPR036097">
    <property type="entry name" value="HisK_dim/P_sf"/>
</dbReference>
<dbReference type="RefSeq" id="WP_020952040.1">
    <property type="nucleotide sequence ID" value="NC_022041.1"/>
</dbReference>
<dbReference type="InterPro" id="IPR013727">
    <property type="entry name" value="2CSK_N"/>
</dbReference>
<dbReference type="SMART" id="SM00388">
    <property type="entry name" value="HisKA"/>
    <property type="match status" value="1"/>
</dbReference>
<dbReference type="InterPro" id="IPR036890">
    <property type="entry name" value="HATPase_C_sf"/>
</dbReference>
<feature type="transmembrane region" description="Helical" evidence="13">
    <location>
        <begin position="12"/>
        <end position="32"/>
    </location>
</feature>
<dbReference type="EMBL" id="CP006650">
    <property type="protein sequence ID" value="AGT10404.1"/>
    <property type="molecule type" value="Genomic_DNA"/>
</dbReference>
<evidence type="ECO:0000313" key="17">
    <source>
        <dbReference type="Proteomes" id="UP000015480"/>
    </source>
</evidence>
<reference evidence="16 17" key="1">
    <citation type="journal article" date="2014" name="BMC Genomics">
        <title>Architecture and functions of a multipartite genome of the methylotrophic bacterium Paracoccus aminophilus JCM 7686, containing primary and secondary chromids.</title>
        <authorList>
            <person name="Dziewit L."/>
            <person name="Czarnecki J."/>
            <person name="Wibberg D."/>
            <person name="Radlinska M."/>
            <person name="Mrozek P."/>
            <person name="Szymczak M."/>
            <person name="Schluter A."/>
            <person name="Puhler A."/>
            <person name="Bartosik D."/>
        </authorList>
    </citation>
    <scope>NUCLEOTIDE SEQUENCE [LARGE SCALE GENOMIC DNA]</scope>
    <source>
        <strain evidence="16">JCM 7686</strain>
    </source>
</reference>
<evidence type="ECO:0000256" key="3">
    <source>
        <dbReference type="ARBA" id="ARBA00012438"/>
    </source>
</evidence>
<accession>S5XSH4</accession>
<feature type="domain" description="HAMP" evidence="15">
    <location>
        <begin position="190"/>
        <end position="242"/>
    </location>
</feature>
<dbReference type="GO" id="GO:0005886">
    <property type="term" value="C:plasma membrane"/>
    <property type="evidence" value="ECO:0007669"/>
    <property type="project" value="TreeGrafter"/>
</dbReference>
<evidence type="ECO:0000256" key="6">
    <source>
        <dbReference type="ARBA" id="ARBA00022692"/>
    </source>
</evidence>
<dbReference type="eggNOG" id="COG5002">
    <property type="taxonomic scope" value="Bacteria"/>
</dbReference>
<name>S5XSH4_PARAH</name>
<comment type="subcellular location">
    <subcellularLocation>
        <location evidence="2">Membrane</location>
        <topology evidence="2">Multi-pass membrane protein</topology>
    </subcellularLocation>
</comment>
<sequence>MALSRRRLTTQLSARVVPTILLTLVVIAGFAFSSAKREIDHVYDAQLINDANVLWNLLQKRLDHPEFNRPVAFRDLDFAMSNQLALNDDVDDYADAHMFRIWKGERLAIYSSTAFETDQPISAPGLSDVLYDGELWRVYTLPVPPRGITVEVGEKVALRETLVANILLNLVLPLGVLVPLIGASIWLGLHGGLKPIRGLVEQIRSRSPDDLSLVRTDALPRDLVPLGRSVNQLLGKLARSLTAERRFADNAAHQLRTPHAGLKLLLQMLQQAETEEERDEIIANLVRSNDKALRLIEQLLRAGRILHQPVEMREVALHDLTASVLADLGPRISQKRQEVTLDGPDTAMVRADEPLLRLLIENLVENAVKYTPDDGRIAVEITEAGESRWCLAITDSGPGIAPKDRHVVFQRFHRVGAPKQEGAGLGLSIVADIALRISARISLHTPTSGQGLRADVLLPRAHIR</sequence>
<dbReference type="Gene3D" id="3.30.565.10">
    <property type="entry name" value="Histidine kinase-like ATPase, C-terminal domain"/>
    <property type="match status" value="1"/>
</dbReference>
<keyword evidence="12 13" id="KW-0472">Membrane</keyword>
<dbReference type="InterPro" id="IPR003660">
    <property type="entry name" value="HAMP_dom"/>
</dbReference>
<evidence type="ECO:0000256" key="8">
    <source>
        <dbReference type="ARBA" id="ARBA00022777"/>
    </source>
</evidence>
<feature type="domain" description="Histidine kinase" evidence="14">
    <location>
        <begin position="250"/>
        <end position="462"/>
    </location>
</feature>
<proteinExistence type="predicted"/>
<dbReference type="CDD" id="cd00082">
    <property type="entry name" value="HisKA"/>
    <property type="match status" value="1"/>
</dbReference>
<evidence type="ECO:0000256" key="7">
    <source>
        <dbReference type="ARBA" id="ARBA00022741"/>
    </source>
</evidence>
<dbReference type="Pfam" id="PF02518">
    <property type="entry name" value="HATPase_c"/>
    <property type="match status" value="1"/>
</dbReference>
<dbReference type="AlphaFoldDB" id="S5XSH4"/>
<keyword evidence="7" id="KW-0547">Nucleotide-binding</keyword>
<dbReference type="PROSITE" id="PS50885">
    <property type="entry name" value="HAMP"/>
    <property type="match status" value="1"/>
</dbReference>
<keyword evidence="8 16" id="KW-0418">Kinase</keyword>
<evidence type="ECO:0000256" key="10">
    <source>
        <dbReference type="ARBA" id="ARBA00022989"/>
    </source>
</evidence>
<evidence type="ECO:0000256" key="13">
    <source>
        <dbReference type="SAM" id="Phobius"/>
    </source>
</evidence>
<dbReference type="PRINTS" id="PR00344">
    <property type="entry name" value="BCTRLSENSOR"/>
</dbReference>